<comment type="caution">
    <text evidence="1">The sequence shown here is derived from an EMBL/GenBank/DDBJ whole genome shotgun (WGS) entry which is preliminary data.</text>
</comment>
<reference evidence="1 2" key="2">
    <citation type="journal article" date="2022" name="Mol. Ecol. Resour.">
        <title>The genomes of chicory, endive, great burdock and yacon provide insights into Asteraceae paleo-polyploidization history and plant inulin production.</title>
        <authorList>
            <person name="Fan W."/>
            <person name="Wang S."/>
            <person name="Wang H."/>
            <person name="Wang A."/>
            <person name="Jiang F."/>
            <person name="Liu H."/>
            <person name="Zhao H."/>
            <person name="Xu D."/>
            <person name="Zhang Y."/>
        </authorList>
    </citation>
    <scope>NUCLEOTIDE SEQUENCE [LARGE SCALE GENOMIC DNA]</scope>
    <source>
        <strain evidence="2">cv. Yunnan</strain>
        <tissue evidence="1">Leaves</tissue>
    </source>
</reference>
<evidence type="ECO:0000313" key="1">
    <source>
        <dbReference type="EMBL" id="KAI3808755.1"/>
    </source>
</evidence>
<name>A0ACB9IL79_9ASTR</name>
<gene>
    <name evidence="1" type="ORF">L1987_24716</name>
</gene>
<dbReference type="EMBL" id="CM042025">
    <property type="protein sequence ID" value="KAI3808755.1"/>
    <property type="molecule type" value="Genomic_DNA"/>
</dbReference>
<sequence>MQEQHRAAQETIIYKDEQQAWITRAQEMDVLQMTTNHSLQAELRDRVEQYNQLWLGCQRQFAEMERLHLHAMQQLHLELSKAREKSGTYSDEAHATQKIPQDTSHFGHSKKSEQEGNGGSSPSDISMALQNGNADTVSSFASTGNASTQTNQIPSAQMAQALHGMSPYLPPGQLAALHPFVMHQQGLPQNVNSHLIQSHVGQFQSVSSPWQNEQATSDGSQPPSQEHYPSQNDQNLSRSETNYDNEVSTTGQVARSDYLDAHTSQLTETHSLVPSPNIAGQVHESIDNAYAGETQSQHILQHISLQFQSSLKLHHSDHVNEHREKNTITSNHGVEAQILNTEKFGPAVNCSETVSNKVGGTIISDGFVGIGQRRGKNAEMMSLLDEESLLACAVRTIPPAPGGRIRISDTLLNRLNKMLAPLNWADYKRKYGELVDFLTVHPELFFIEGDHIQIREGAQEIIAAMSTHAKVRAAAAAIPCNRSVLLPSVAVTPMAAQSRLKKASSINNAAVGSVRILSKQNIQAEIAHHLPNGNGRPVVNTSQSKVISHIPEKQQARSGGGLQST</sequence>
<evidence type="ECO:0000313" key="2">
    <source>
        <dbReference type="Proteomes" id="UP001056120"/>
    </source>
</evidence>
<organism evidence="1 2">
    <name type="scientific">Smallanthus sonchifolius</name>
    <dbReference type="NCBI Taxonomy" id="185202"/>
    <lineage>
        <taxon>Eukaryota</taxon>
        <taxon>Viridiplantae</taxon>
        <taxon>Streptophyta</taxon>
        <taxon>Embryophyta</taxon>
        <taxon>Tracheophyta</taxon>
        <taxon>Spermatophyta</taxon>
        <taxon>Magnoliopsida</taxon>
        <taxon>eudicotyledons</taxon>
        <taxon>Gunneridae</taxon>
        <taxon>Pentapetalae</taxon>
        <taxon>asterids</taxon>
        <taxon>campanulids</taxon>
        <taxon>Asterales</taxon>
        <taxon>Asteraceae</taxon>
        <taxon>Asteroideae</taxon>
        <taxon>Heliantheae alliance</taxon>
        <taxon>Millerieae</taxon>
        <taxon>Smallanthus</taxon>
    </lineage>
</organism>
<protein>
    <submittedName>
        <fullName evidence="1">Uncharacterized protein</fullName>
    </submittedName>
</protein>
<keyword evidence="2" id="KW-1185">Reference proteome</keyword>
<accession>A0ACB9IL79</accession>
<reference evidence="2" key="1">
    <citation type="journal article" date="2022" name="Mol. Ecol. Resour.">
        <title>The genomes of chicory, endive, great burdock and yacon provide insights into Asteraceae palaeo-polyploidization history and plant inulin production.</title>
        <authorList>
            <person name="Fan W."/>
            <person name="Wang S."/>
            <person name="Wang H."/>
            <person name="Wang A."/>
            <person name="Jiang F."/>
            <person name="Liu H."/>
            <person name="Zhao H."/>
            <person name="Xu D."/>
            <person name="Zhang Y."/>
        </authorList>
    </citation>
    <scope>NUCLEOTIDE SEQUENCE [LARGE SCALE GENOMIC DNA]</scope>
    <source>
        <strain evidence="2">cv. Yunnan</strain>
    </source>
</reference>
<proteinExistence type="predicted"/>
<dbReference type="Proteomes" id="UP001056120">
    <property type="component" value="Linkage Group LG08"/>
</dbReference>